<reference evidence="1 2" key="1">
    <citation type="submission" date="2020-08" db="EMBL/GenBank/DDBJ databases">
        <title>Sequencing the genomes of 1000 actinobacteria strains.</title>
        <authorList>
            <person name="Klenk H.-P."/>
        </authorList>
    </citation>
    <scope>NUCLEOTIDE SEQUENCE [LARGE SCALE GENOMIC DNA]</scope>
    <source>
        <strain evidence="1 2">DSM 45258</strain>
    </source>
</reference>
<evidence type="ECO:0000313" key="2">
    <source>
        <dbReference type="Proteomes" id="UP000567922"/>
    </source>
</evidence>
<dbReference type="AlphaFoldDB" id="A0A839RI26"/>
<dbReference type="GO" id="GO:0008168">
    <property type="term" value="F:methyltransferase activity"/>
    <property type="evidence" value="ECO:0007669"/>
    <property type="project" value="UniProtKB-KW"/>
</dbReference>
<dbReference type="GO" id="GO:0032259">
    <property type="term" value="P:methylation"/>
    <property type="evidence" value="ECO:0007669"/>
    <property type="project" value="UniProtKB-KW"/>
</dbReference>
<protein>
    <submittedName>
        <fullName evidence="1">23S rRNA G2069 N7-methylase RlmK/C1962 C5-methylase RlmI</fullName>
    </submittedName>
</protein>
<evidence type="ECO:0000313" key="1">
    <source>
        <dbReference type="EMBL" id="MBB3036285.1"/>
    </source>
</evidence>
<accession>A0A839RI26</accession>
<proteinExistence type="predicted"/>
<keyword evidence="2" id="KW-1185">Reference proteome</keyword>
<dbReference type="EMBL" id="JACHWS010000001">
    <property type="protein sequence ID" value="MBB3036285.1"/>
    <property type="molecule type" value="Genomic_DNA"/>
</dbReference>
<dbReference type="Proteomes" id="UP000567922">
    <property type="component" value="Unassembled WGS sequence"/>
</dbReference>
<dbReference type="RefSeq" id="WP_064440199.1">
    <property type="nucleotide sequence ID" value="NZ_BDDI01000007.1"/>
</dbReference>
<dbReference type="OrthoDB" id="4965259at2"/>
<organism evidence="1 2">
    <name type="scientific">Hoyosella altamirensis</name>
    <dbReference type="NCBI Taxonomy" id="616997"/>
    <lineage>
        <taxon>Bacteria</taxon>
        <taxon>Bacillati</taxon>
        <taxon>Actinomycetota</taxon>
        <taxon>Actinomycetes</taxon>
        <taxon>Mycobacteriales</taxon>
        <taxon>Hoyosellaceae</taxon>
        <taxon>Hoyosella</taxon>
    </lineage>
</organism>
<keyword evidence="1" id="KW-0808">Transferase</keyword>
<name>A0A839RI26_9ACTN</name>
<sequence length="113" mass="13108">MPDDEWLDVATAAERHRCSTQTIRRRIRQGVLPARTEKVRRRDGRPVIKTLIRVSDLNDAFGWTAQAEHVRKIRATARPLTDEQKVAIRNVFLEHLLEREAKRRSARTDGTKA</sequence>
<keyword evidence="1" id="KW-0489">Methyltransferase</keyword>
<gene>
    <name evidence="1" type="ORF">FHU29_000719</name>
</gene>
<comment type="caution">
    <text evidence="1">The sequence shown here is derived from an EMBL/GenBank/DDBJ whole genome shotgun (WGS) entry which is preliminary data.</text>
</comment>